<proteinExistence type="predicted"/>
<protein>
    <submittedName>
        <fullName evidence="2">ALPHA-MANNOSIDASE domain protein</fullName>
        <ecNumber evidence="2">3.2.1.-</ecNumber>
    </submittedName>
</protein>
<feature type="compositionally biased region" description="Basic residues" evidence="1">
    <location>
        <begin position="38"/>
        <end position="52"/>
    </location>
</feature>
<reference evidence="2" key="1">
    <citation type="submission" date="2014-01" db="EMBL/GenBank/DDBJ databases">
        <authorList>
            <person name="Brown-Elliot B."/>
            <person name="Wallace R."/>
            <person name="Lenaerts A."/>
            <person name="Ordway D."/>
            <person name="DeGroote M.A."/>
            <person name="Parker T."/>
            <person name="Sizemore C."/>
            <person name="Tallon L.J."/>
            <person name="Sadzewicz L.K."/>
            <person name="Sengamalay N."/>
            <person name="Fraser C.M."/>
            <person name="Hine E."/>
            <person name="Shefchek K.A."/>
            <person name="Das S.P."/>
            <person name="Tettelin H."/>
        </authorList>
    </citation>
    <scope>NUCLEOTIDE SEQUENCE [LARGE SCALE GENOMIC DNA]</scope>
    <source>
        <strain evidence="2">4042</strain>
    </source>
</reference>
<dbReference type="AlphaFoldDB" id="X8DE02"/>
<feature type="region of interest" description="Disordered" evidence="1">
    <location>
        <begin position="1"/>
        <end position="52"/>
    </location>
</feature>
<dbReference type="EMBL" id="JAOB01000022">
    <property type="protein sequence ID" value="EUA65973.1"/>
    <property type="molecule type" value="Genomic_DNA"/>
</dbReference>
<evidence type="ECO:0000313" key="2">
    <source>
        <dbReference type="EMBL" id="EUA65973.1"/>
    </source>
</evidence>
<keyword evidence="2" id="KW-0326">Glycosidase</keyword>
<sequence>RGARRAGRPGLAPSPQTRDMNPIYTGRTCRSSTPNRQPGRRNHGPRRREVRRVRRAVGRADYRRPRWPRRGCSCLRRPPRRHHRSESDQVYLDLLTGWRDAWNSAGSTRQLAGAAVTGGQRRCRSVEFLAHKRTNVVTVRLDTPGRVFDADGDEMPRWSSRRTLGDVSGSRRALARVRAYRVLPCEVLSGWKPLRAT</sequence>
<comment type="caution">
    <text evidence="2">The sequence shown here is derived from an EMBL/GenBank/DDBJ whole genome shotgun (WGS) entry which is preliminary data.</text>
</comment>
<gene>
    <name evidence="2" type="ORF">I553_3992</name>
</gene>
<dbReference type="GO" id="GO:0016798">
    <property type="term" value="F:hydrolase activity, acting on glycosyl bonds"/>
    <property type="evidence" value="ECO:0007669"/>
    <property type="project" value="UniProtKB-KW"/>
</dbReference>
<keyword evidence="2" id="KW-0378">Hydrolase</keyword>
<organism evidence="2">
    <name type="scientific">Mycobacterium xenopi 4042</name>
    <dbReference type="NCBI Taxonomy" id="1299334"/>
    <lineage>
        <taxon>Bacteria</taxon>
        <taxon>Bacillati</taxon>
        <taxon>Actinomycetota</taxon>
        <taxon>Actinomycetes</taxon>
        <taxon>Mycobacteriales</taxon>
        <taxon>Mycobacteriaceae</taxon>
        <taxon>Mycobacterium</taxon>
    </lineage>
</organism>
<name>X8DE02_MYCXE</name>
<feature type="non-terminal residue" evidence="2">
    <location>
        <position position="1"/>
    </location>
</feature>
<dbReference type="PATRIC" id="fig|1299334.3.peg.2056"/>
<dbReference type="EC" id="3.2.1.-" evidence="2"/>
<evidence type="ECO:0000256" key="1">
    <source>
        <dbReference type="SAM" id="MobiDB-lite"/>
    </source>
</evidence>
<accession>X8DE02</accession>